<feature type="chain" id="PRO_5021909841" evidence="2">
    <location>
        <begin position="25"/>
        <end position="82"/>
    </location>
</feature>
<keyword evidence="4" id="KW-1185">Reference proteome</keyword>
<evidence type="ECO:0000313" key="3">
    <source>
        <dbReference type="EMBL" id="TSB01886.1"/>
    </source>
</evidence>
<evidence type="ECO:0000313" key="4">
    <source>
        <dbReference type="Proteomes" id="UP000320160"/>
    </source>
</evidence>
<sequence>MKARTLLTLGLASAMLIAPASAFAKDERDPGRLPRVDKNKDAPAPAPVSTANGEAVTTQSVDVRDPGSAKVPDKSRDTIRRR</sequence>
<feature type="compositionally biased region" description="Polar residues" evidence="1">
    <location>
        <begin position="49"/>
        <end position="61"/>
    </location>
</feature>
<dbReference type="EMBL" id="VKKU01000002">
    <property type="protein sequence ID" value="TSB01886.1"/>
    <property type="molecule type" value="Genomic_DNA"/>
</dbReference>
<protein>
    <submittedName>
        <fullName evidence="3">Uncharacterized protein</fullName>
    </submittedName>
</protein>
<organism evidence="3 4">
    <name type="scientific">Sphingorhabdus contaminans</name>
    <dbReference type="NCBI Taxonomy" id="1343899"/>
    <lineage>
        <taxon>Bacteria</taxon>
        <taxon>Pseudomonadati</taxon>
        <taxon>Pseudomonadota</taxon>
        <taxon>Alphaproteobacteria</taxon>
        <taxon>Sphingomonadales</taxon>
        <taxon>Sphingomonadaceae</taxon>
        <taxon>Sphingorhabdus</taxon>
    </lineage>
</organism>
<comment type="caution">
    <text evidence="3">The sequence shown here is derived from an EMBL/GenBank/DDBJ whole genome shotgun (WGS) entry which is preliminary data.</text>
</comment>
<name>A0A553WB28_9SPHN</name>
<keyword evidence="2" id="KW-0732">Signal</keyword>
<dbReference type="Proteomes" id="UP000320160">
    <property type="component" value="Unassembled WGS sequence"/>
</dbReference>
<feature type="compositionally biased region" description="Basic and acidic residues" evidence="1">
    <location>
        <begin position="26"/>
        <end position="41"/>
    </location>
</feature>
<feature type="region of interest" description="Disordered" evidence="1">
    <location>
        <begin position="26"/>
        <end position="82"/>
    </location>
</feature>
<proteinExistence type="predicted"/>
<evidence type="ECO:0000256" key="2">
    <source>
        <dbReference type="SAM" id="SignalP"/>
    </source>
</evidence>
<gene>
    <name evidence="3" type="ORF">FOM92_12030</name>
</gene>
<feature type="compositionally biased region" description="Basic and acidic residues" evidence="1">
    <location>
        <begin position="62"/>
        <end position="82"/>
    </location>
</feature>
<feature type="signal peptide" evidence="2">
    <location>
        <begin position="1"/>
        <end position="24"/>
    </location>
</feature>
<dbReference type="AlphaFoldDB" id="A0A553WB28"/>
<evidence type="ECO:0000256" key="1">
    <source>
        <dbReference type="SAM" id="MobiDB-lite"/>
    </source>
</evidence>
<reference evidence="3 4" key="1">
    <citation type="submission" date="2019-07" db="EMBL/GenBank/DDBJ databases">
        <authorList>
            <person name="Park M."/>
        </authorList>
    </citation>
    <scope>NUCLEOTIDE SEQUENCE [LARGE SCALE GENOMIC DNA]</scope>
    <source>
        <strain evidence="3 4">KCTC32445</strain>
    </source>
</reference>
<accession>A0A553WB28</accession>
<dbReference type="RefSeq" id="WP_143777106.1">
    <property type="nucleotide sequence ID" value="NZ_VKKU01000002.1"/>
</dbReference>